<proteinExistence type="predicted"/>
<keyword evidence="2" id="KW-0472">Membrane</keyword>
<dbReference type="GO" id="GO:0043022">
    <property type="term" value="F:ribosome binding"/>
    <property type="evidence" value="ECO:0007669"/>
    <property type="project" value="InterPro"/>
</dbReference>
<keyword evidence="4" id="KW-1185">Reference proteome</keyword>
<dbReference type="PROSITE" id="PS51758">
    <property type="entry name" value="LETM1_RBD"/>
    <property type="match status" value="1"/>
</dbReference>
<dbReference type="Proteomes" id="UP000887581">
    <property type="component" value="Unplaced"/>
</dbReference>
<protein>
    <submittedName>
        <fullName evidence="5">Letm1 RBD domain-containing protein</fullName>
    </submittedName>
</protein>
<evidence type="ECO:0000259" key="3">
    <source>
        <dbReference type="PROSITE" id="PS51758"/>
    </source>
</evidence>
<evidence type="ECO:0000313" key="5">
    <source>
        <dbReference type="WBParaSite" id="sdigi.contig328.g7477.t1"/>
    </source>
</evidence>
<dbReference type="Pfam" id="PF07766">
    <property type="entry name" value="LETM1_RBD"/>
    <property type="match status" value="2"/>
</dbReference>
<feature type="domain" description="Letm1 RBD" evidence="3">
    <location>
        <begin position="159"/>
        <end position="337"/>
    </location>
</feature>
<evidence type="ECO:0000313" key="4">
    <source>
        <dbReference type="Proteomes" id="UP000887581"/>
    </source>
</evidence>
<dbReference type="WBParaSite" id="sdigi.contig328.g7477.t1">
    <property type="protein sequence ID" value="sdigi.contig328.g7477.t1"/>
    <property type="gene ID" value="sdigi.contig328.g7477"/>
</dbReference>
<name>A0A915PXB6_9BILA</name>
<accession>A0A915PXB6</accession>
<sequence>MMIVRNIHRLTFDSSLALFSSRLKTGETPQLMTTQLRLMADSSVSKRLSSTANKQSKGWMVQYESFLLRRYPKVYAIHRMVMNGLVSGCKWCWSDIKTYYRLKKDLKSNVRRISDLKRSELEILLQTKEDLLKLAVIVIFIPLPLTVYIFALAVILFPRLVLTRHFWTSDQQKRFWSTSLKRTARMHFDPLRKYLQDLDVNLQTPLEELKKLELPKLNSFSFGHLYHLSKLHQVSLFTSGVRGLDRRAEMLRYLDQSLKLEESAIDMMGEQQLYQQFYLRRLQYDGLSEEKMKCLLKNWVLHMTDPSLKTPLLLHAPVFQMALKNASEELKPFQKRR</sequence>
<feature type="transmembrane region" description="Helical" evidence="2">
    <location>
        <begin position="134"/>
        <end position="157"/>
    </location>
</feature>
<dbReference type="AlphaFoldDB" id="A0A915PXB6"/>
<organism evidence="4 5">
    <name type="scientific">Setaria digitata</name>
    <dbReference type="NCBI Taxonomy" id="48799"/>
    <lineage>
        <taxon>Eukaryota</taxon>
        <taxon>Metazoa</taxon>
        <taxon>Ecdysozoa</taxon>
        <taxon>Nematoda</taxon>
        <taxon>Chromadorea</taxon>
        <taxon>Rhabditida</taxon>
        <taxon>Spirurina</taxon>
        <taxon>Spiruromorpha</taxon>
        <taxon>Filarioidea</taxon>
        <taxon>Setariidae</taxon>
        <taxon>Setaria</taxon>
    </lineage>
</organism>
<keyword evidence="1" id="KW-0496">Mitochondrion</keyword>
<keyword evidence="2" id="KW-0812">Transmembrane</keyword>
<reference evidence="5" key="1">
    <citation type="submission" date="2022-11" db="UniProtKB">
        <authorList>
            <consortium name="WormBaseParasite"/>
        </authorList>
    </citation>
    <scope>IDENTIFICATION</scope>
</reference>
<keyword evidence="2" id="KW-1133">Transmembrane helix</keyword>
<dbReference type="InterPro" id="IPR033122">
    <property type="entry name" value="LETM1-like_RBD"/>
</dbReference>
<evidence type="ECO:0000256" key="2">
    <source>
        <dbReference type="SAM" id="Phobius"/>
    </source>
</evidence>
<evidence type="ECO:0000256" key="1">
    <source>
        <dbReference type="PROSITE-ProRule" id="PRU01094"/>
    </source>
</evidence>